<sequence>MADSFHFSVNIISRGKGKSAVASAAYISGEKIKNEWDGVTHDYTRKEKVLVKNIILPDHIPKEFNDRSTLWNKVEMAEKNSNAQLARQFIIGLPKELTLSENKSLVERFIKENLTSQGMIVDYAIHDESQDKNGNIHCHIMTIMRPINEKGEFLAKSKKEYILDENGEKVLNKNGKLKTRKVELTTWNDKGNVEKWRENFSDLCNEYLAKNKIEKRVDHRSFKRQGIKQIPTIHLGSSASAMERKGIRTEKGDINREIKKQNELLKNIGNEIKKITSWLAGFKDKLKESYKEYKDQSKKQIENESGLFNLYEYLSFNQEMQENNRAELSFYGKRNKAIYDLKRYASGINYLREHKIKTISDLQGHINILRSKNSEIYKTIKENSQKIEDLNKCLAYAKTVRKTKATYQEYESKKIFKESFYKNNQKEIDQHIRARNLIEKISGKKNLREKEWLGEIKNLEDEISKLNTESEKIRERYKEINHIKYAVEVVNEEYDIDLSIEIDKAIKRGEKESIIEKIKEYKQDSDSFNKKRQMTKDYYKNQEI</sequence>
<comment type="caution">
    <text evidence="5">The sequence shown here is derived from an EMBL/GenBank/DDBJ whole genome shotgun (WGS) entry which is preliminary data.</text>
</comment>
<evidence type="ECO:0000259" key="4">
    <source>
        <dbReference type="Pfam" id="PF03389"/>
    </source>
</evidence>
<evidence type="ECO:0000256" key="3">
    <source>
        <dbReference type="SAM" id="Coils"/>
    </source>
</evidence>
<dbReference type="Pfam" id="PF03389">
    <property type="entry name" value="MobA_MobL"/>
    <property type="match status" value="1"/>
</dbReference>
<keyword evidence="3" id="KW-0175">Coiled coil</keyword>
<dbReference type="InterPro" id="IPR005053">
    <property type="entry name" value="MobA_MobL"/>
</dbReference>
<reference evidence="5 6" key="1">
    <citation type="submission" date="2017-09" db="EMBL/GenBank/DDBJ databases">
        <title>Bacterial strain isolated from the female urinary microbiota.</title>
        <authorList>
            <person name="Thomas-White K."/>
            <person name="Kumar N."/>
            <person name="Forster S."/>
            <person name="Putonti C."/>
            <person name="Lawley T."/>
            <person name="Wolfe A.J."/>
        </authorList>
    </citation>
    <scope>NUCLEOTIDE SEQUENCE [LARGE SCALE GENOMIC DNA]</scope>
    <source>
        <strain evidence="5 6">UMB0204</strain>
    </source>
</reference>
<accession>A0A2N6UJ70</accession>
<dbReference type="EMBL" id="PNHP01000002">
    <property type="protein sequence ID" value="PMC81797.1"/>
    <property type="molecule type" value="Genomic_DNA"/>
</dbReference>
<organism evidence="5 6">
    <name type="scientific">Anaerococcus hydrogenalis</name>
    <dbReference type="NCBI Taxonomy" id="33029"/>
    <lineage>
        <taxon>Bacteria</taxon>
        <taxon>Bacillati</taxon>
        <taxon>Bacillota</taxon>
        <taxon>Tissierellia</taxon>
        <taxon>Tissierellales</taxon>
        <taxon>Peptoniphilaceae</taxon>
        <taxon>Anaerococcus</taxon>
    </lineage>
</organism>
<protein>
    <submittedName>
        <fullName evidence="5">MobA/MobL protein</fullName>
    </submittedName>
</protein>
<evidence type="ECO:0000313" key="6">
    <source>
        <dbReference type="Proteomes" id="UP000235658"/>
    </source>
</evidence>
<dbReference type="AlphaFoldDB" id="A0A2N6UJ70"/>
<dbReference type="GeneID" id="84578210"/>
<proteinExistence type="inferred from homology"/>
<feature type="coiled-coil region" evidence="3">
    <location>
        <begin position="449"/>
        <end position="476"/>
    </location>
</feature>
<feature type="domain" description="MobA/MobL protein" evidence="4">
    <location>
        <begin position="18"/>
        <end position="245"/>
    </location>
</feature>
<dbReference type="Proteomes" id="UP000235658">
    <property type="component" value="Unassembled WGS sequence"/>
</dbReference>
<name>A0A2N6UJ70_9FIRM</name>
<keyword evidence="2" id="KW-0184">Conjugation</keyword>
<dbReference type="RefSeq" id="WP_102197765.1">
    <property type="nucleotide sequence ID" value="NZ_PNHP01000002.1"/>
</dbReference>
<comment type="similarity">
    <text evidence="1">Belongs to the MobA/MobL family.</text>
</comment>
<evidence type="ECO:0000256" key="1">
    <source>
        <dbReference type="ARBA" id="ARBA00010873"/>
    </source>
</evidence>
<evidence type="ECO:0000313" key="5">
    <source>
        <dbReference type="EMBL" id="PMC81797.1"/>
    </source>
</evidence>
<evidence type="ECO:0000256" key="2">
    <source>
        <dbReference type="ARBA" id="ARBA00022971"/>
    </source>
</evidence>
<gene>
    <name evidence="5" type="ORF">CJ192_03320</name>
</gene>
<dbReference type="Gene3D" id="3.30.930.30">
    <property type="match status" value="1"/>
</dbReference>
<dbReference type="NCBIfam" id="NF041496">
    <property type="entry name" value="MobQ"/>
    <property type="match status" value="1"/>
</dbReference>